<dbReference type="Gene3D" id="1.10.357.10">
    <property type="entry name" value="Tetracycline Repressor, domain 2"/>
    <property type="match status" value="1"/>
</dbReference>
<organism evidence="8 9">
    <name type="scientific">Dongia soli</name>
    <dbReference type="NCBI Taxonomy" id="600628"/>
    <lineage>
        <taxon>Bacteria</taxon>
        <taxon>Pseudomonadati</taxon>
        <taxon>Pseudomonadota</taxon>
        <taxon>Alphaproteobacteria</taxon>
        <taxon>Rhodospirillales</taxon>
        <taxon>Dongiaceae</taxon>
        <taxon>Dongia</taxon>
    </lineage>
</organism>
<dbReference type="PANTHER" id="PTHR30055">
    <property type="entry name" value="HTH-TYPE TRANSCRIPTIONAL REGULATOR RUTR"/>
    <property type="match status" value="1"/>
</dbReference>
<dbReference type="EMBL" id="JAXCLW010000002">
    <property type="protein sequence ID" value="MDY0883524.1"/>
    <property type="molecule type" value="Genomic_DNA"/>
</dbReference>
<gene>
    <name evidence="8" type="ORF">SMD27_11770</name>
</gene>
<dbReference type="SUPFAM" id="SSF48498">
    <property type="entry name" value="Tetracyclin repressor-like, C-terminal domain"/>
    <property type="match status" value="1"/>
</dbReference>
<dbReference type="InterPro" id="IPR050109">
    <property type="entry name" value="HTH-type_TetR-like_transc_reg"/>
</dbReference>
<dbReference type="Pfam" id="PF13977">
    <property type="entry name" value="TetR_C_6"/>
    <property type="match status" value="1"/>
</dbReference>
<feature type="region of interest" description="Disordered" evidence="6">
    <location>
        <begin position="1"/>
        <end position="21"/>
    </location>
</feature>
<keyword evidence="1" id="KW-0678">Repressor</keyword>
<protein>
    <submittedName>
        <fullName evidence="8">TetR family transcriptional regulator</fullName>
    </submittedName>
</protein>
<sequence length="331" mass="37093">MKQKRSHPSKQHETSYNRLDSASRQRQLIEATSQVIVKVGISGVTLQRVAEVADITAGMVNFHFKSKDALLKATLESLVSDYIEQLASALEKAATSPAESLRIIAEQHFSAPLMTRDKLTLWYAYWGETQAHGSYRQICSSAKDFLHDLINNLVMQLQAPNGNTELARAITAGFIGIISHLSQEYFAAPERVDLRASIATCLAYLAHAFPEHGFEKPKDDRQAAQDTSDDKGANRMIPAIPMSPDWVVATLRDIDLNLARGIALQDICRRQHLDLKMIDSLRRKFQGMSAYQIRYVMTLENRNLKLMDSLADQLTAKHTARSTAARRSRKA</sequence>
<evidence type="ECO:0000313" key="8">
    <source>
        <dbReference type="EMBL" id="MDY0883524.1"/>
    </source>
</evidence>
<evidence type="ECO:0000256" key="1">
    <source>
        <dbReference type="ARBA" id="ARBA00022491"/>
    </source>
</evidence>
<dbReference type="Pfam" id="PF00440">
    <property type="entry name" value="TetR_N"/>
    <property type="match status" value="1"/>
</dbReference>
<comment type="caution">
    <text evidence="8">The sequence shown here is derived from an EMBL/GenBank/DDBJ whole genome shotgun (WGS) entry which is preliminary data.</text>
</comment>
<evidence type="ECO:0000256" key="3">
    <source>
        <dbReference type="ARBA" id="ARBA00023125"/>
    </source>
</evidence>
<dbReference type="SUPFAM" id="SSF46689">
    <property type="entry name" value="Homeodomain-like"/>
    <property type="match status" value="1"/>
</dbReference>
<dbReference type="InterPro" id="IPR036271">
    <property type="entry name" value="Tet_transcr_reg_TetR-rel_C_sf"/>
</dbReference>
<dbReference type="PROSITE" id="PS50977">
    <property type="entry name" value="HTH_TETR_2"/>
    <property type="match status" value="1"/>
</dbReference>
<evidence type="ECO:0000256" key="4">
    <source>
        <dbReference type="ARBA" id="ARBA00023163"/>
    </source>
</evidence>
<evidence type="ECO:0000256" key="5">
    <source>
        <dbReference type="PROSITE-ProRule" id="PRU00335"/>
    </source>
</evidence>
<name>A0ABU5ECJ8_9PROT</name>
<feature type="DNA-binding region" description="H-T-H motif" evidence="5">
    <location>
        <begin position="45"/>
        <end position="64"/>
    </location>
</feature>
<feature type="domain" description="HTH tetR-type" evidence="7">
    <location>
        <begin position="22"/>
        <end position="82"/>
    </location>
</feature>
<dbReference type="PANTHER" id="PTHR30055:SF234">
    <property type="entry name" value="HTH-TYPE TRANSCRIPTIONAL REGULATOR BETI"/>
    <property type="match status" value="1"/>
</dbReference>
<dbReference type="InterPro" id="IPR009057">
    <property type="entry name" value="Homeodomain-like_sf"/>
</dbReference>
<evidence type="ECO:0000259" key="7">
    <source>
        <dbReference type="PROSITE" id="PS50977"/>
    </source>
</evidence>
<evidence type="ECO:0000313" key="9">
    <source>
        <dbReference type="Proteomes" id="UP001279642"/>
    </source>
</evidence>
<dbReference type="InterPro" id="IPR039538">
    <property type="entry name" value="BetI_C"/>
</dbReference>
<dbReference type="InterPro" id="IPR023772">
    <property type="entry name" value="DNA-bd_HTH_TetR-type_CS"/>
</dbReference>
<feature type="region of interest" description="Disordered" evidence="6">
    <location>
        <begin position="215"/>
        <end position="235"/>
    </location>
</feature>
<accession>A0ABU5ECJ8</accession>
<dbReference type="InterPro" id="IPR001647">
    <property type="entry name" value="HTH_TetR"/>
</dbReference>
<dbReference type="Proteomes" id="UP001279642">
    <property type="component" value="Unassembled WGS sequence"/>
</dbReference>
<dbReference type="PROSITE" id="PS01081">
    <property type="entry name" value="HTH_TETR_1"/>
    <property type="match status" value="1"/>
</dbReference>
<reference evidence="8 9" key="1">
    <citation type="journal article" date="2016" name="Antonie Van Leeuwenhoek">
        <title>Dongia soli sp. nov., isolated from soil from Dokdo, Korea.</title>
        <authorList>
            <person name="Kim D.U."/>
            <person name="Lee H."/>
            <person name="Kim H."/>
            <person name="Kim S.G."/>
            <person name="Ka J.O."/>
        </authorList>
    </citation>
    <scope>NUCLEOTIDE SEQUENCE [LARGE SCALE GENOMIC DNA]</scope>
    <source>
        <strain evidence="8 9">D78</strain>
    </source>
</reference>
<keyword evidence="2" id="KW-0805">Transcription regulation</keyword>
<proteinExistence type="predicted"/>
<evidence type="ECO:0000256" key="6">
    <source>
        <dbReference type="SAM" id="MobiDB-lite"/>
    </source>
</evidence>
<keyword evidence="9" id="KW-1185">Reference proteome</keyword>
<keyword evidence="4" id="KW-0804">Transcription</keyword>
<dbReference type="RefSeq" id="WP_320508556.1">
    <property type="nucleotide sequence ID" value="NZ_JAXCLW010000002.1"/>
</dbReference>
<keyword evidence="3 5" id="KW-0238">DNA-binding</keyword>
<feature type="compositionally biased region" description="Basic and acidic residues" evidence="6">
    <location>
        <begin position="215"/>
        <end position="233"/>
    </location>
</feature>
<evidence type="ECO:0000256" key="2">
    <source>
        <dbReference type="ARBA" id="ARBA00023015"/>
    </source>
</evidence>